<reference evidence="1" key="1">
    <citation type="submission" date="2014-11" db="EMBL/GenBank/DDBJ databases">
        <authorList>
            <person name="Amaro Gonzalez C."/>
        </authorList>
    </citation>
    <scope>NUCLEOTIDE SEQUENCE</scope>
</reference>
<protein>
    <submittedName>
        <fullName evidence="1">Uncharacterized protein</fullName>
    </submittedName>
</protein>
<reference evidence="1" key="2">
    <citation type="journal article" date="2015" name="Fish Shellfish Immunol.">
        <title>Early steps in the European eel (Anguilla anguilla)-Vibrio vulnificus interaction in the gills: Role of the RtxA13 toxin.</title>
        <authorList>
            <person name="Callol A."/>
            <person name="Pajuelo D."/>
            <person name="Ebbesson L."/>
            <person name="Teles M."/>
            <person name="MacKenzie S."/>
            <person name="Amaro C."/>
        </authorList>
    </citation>
    <scope>NUCLEOTIDE SEQUENCE</scope>
</reference>
<evidence type="ECO:0000313" key="1">
    <source>
        <dbReference type="EMBL" id="JAH78349.1"/>
    </source>
</evidence>
<sequence length="36" mass="4255">MEQIHYKIAINFQSVAQIVQIYIIWSGPRTRPVQII</sequence>
<name>A0A0E9VJQ0_ANGAN</name>
<organism evidence="1">
    <name type="scientific">Anguilla anguilla</name>
    <name type="common">European freshwater eel</name>
    <name type="synonym">Muraena anguilla</name>
    <dbReference type="NCBI Taxonomy" id="7936"/>
    <lineage>
        <taxon>Eukaryota</taxon>
        <taxon>Metazoa</taxon>
        <taxon>Chordata</taxon>
        <taxon>Craniata</taxon>
        <taxon>Vertebrata</taxon>
        <taxon>Euteleostomi</taxon>
        <taxon>Actinopterygii</taxon>
        <taxon>Neopterygii</taxon>
        <taxon>Teleostei</taxon>
        <taxon>Anguilliformes</taxon>
        <taxon>Anguillidae</taxon>
        <taxon>Anguilla</taxon>
    </lineage>
</organism>
<proteinExistence type="predicted"/>
<dbReference type="AlphaFoldDB" id="A0A0E9VJQ0"/>
<accession>A0A0E9VJQ0</accession>
<dbReference type="EMBL" id="GBXM01030228">
    <property type="protein sequence ID" value="JAH78349.1"/>
    <property type="molecule type" value="Transcribed_RNA"/>
</dbReference>